<comment type="similarity">
    <text evidence="3 9">Belongs to the methylenetetrahydrofolate reductase family.</text>
</comment>
<dbReference type="GO" id="GO:0106312">
    <property type="term" value="F:methylenetetrahydrofolate reductase (NADH) activity"/>
    <property type="evidence" value="ECO:0007669"/>
    <property type="project" value="UniProtKB-EC"/>
</dbReference>
<evidence type="ECO:0000256" key="2">
    <source>
        <dbReference type="ARBA" id="ARBA00004777"/>
    </source>
</evidence>
<dbReference type="InterPro" id="IPR029041">
    <property type="entry name" value="FAD-linked_oxidoreductase-like"/>
</dbReference>
<dbReference type="Proteomes" id="UP000614424">
    <property type="component" value="Unassembled WGS sequence"/>
</dbReference>
<keyword evidence="6 9" id="KW-0560">Oxidoreductase</keyword>
<dbReference type="PANTHER" id="PTHR45754">
    <property type="entry name" value="METHYLENETETRAHYDROFOLATE REDUCTASE"/>
    <property type="match status" value="1"/>
</dbReference>
<feature type="domain" description="Methylene-tetrahydrofolate reductase C-terminal-like" evidence="10">
    <location>
        <begin position="393"/>
        <end position="484"/>
    </location>
</feature>
<evidence type="ECO:0000256" key="1">
    <source>
        <dbReference type="ARBA" id="ARBA00001974"/>
    </source>
</evidence>
<evidence type="ECO:0000256" key="5">
    <source>
        <dbReference type="ARBA" id="ARBA00022827"/>
    </source>
</evidence>
<dbReference type="UniPathway" id="UPA00193"/>
<dbReference type="SUPFAM" id="SSF51730">
    <property type="entry name" value="FAD-linked oxidoreductase"/>
    <property type="match status" value="1"/>
</dbReference>
<comment type="pathway">
    <text evidence="7">Amino-acid biosynthesis; L-methionine biosynthesis via de novo pathway.</text>
</comment>
<comment type="catalytic activity">
    <reaction evidence="8">
        <text>(6S)-5-methyl-5,6,7,8-tetrahydrofolate + NAD(+) = (6R)-5,10-methylene-5,6,7,8-tetrahydrofolate + NADH + H(+)</text>
        <dbReference type="Rhea" id="RHEA:19821"/>
        <dbReference type="ChEBI" id="CHEBI:15378"/>
        <dbReference type="ChEBI" id="CHEBI:15636"/>
        <dbReference type="ChEBI" id="CHEBI:18608"/>
        <dbReference type="ChEBI" id="CHEBI:57540"/>
        <dbReference type="ChEBI" id="CHEBI:57945"/>
        <dbReference type="EC" id="1.5.1.54"/>
    </reaction>
    <physiologicalReaction direction="right-to-left" evidence="8">
        <dbReference type="Rhea" id="RHEA:19823"/>
    </physiologicalReaction>
</comment>
<evidence type="ECO:0000256" key="7">
    <source>
        <dbReference type="ARBA" id="ARBA00034478"/>
    </source>
</evidence>
<dbReference type="AlphaFoldDB" id="A0A8J6NDT2"/>
<sequence length="507" mass="57393">MPSSRFQQSLKNPDDFTLTFELIPTRGGRNRKIDATLRLAGDLTIDGRIEAVSITDNAGGHPALTPDVVGLEMKELGLDVISHFSCKDKNRNEMESLLFGWDRVGLHNLLIISGDYPQKGYCGNPKPVFDMDSVHVLDLLSHMNTLEYSSHATMPTRFFKGVVVSPFKTTEAEQIMQYYKLHRKIIAGADYVITQLGYDARKFHETLLYMQLNGLNKPVLGNVFIPSMPLVELMHKNQLPGCVIPDSLYKEFQLEAKAKDRGKKARIDRGARLLAVMKGMGYNGAHIGGPGLTMEDFDFLLTRATKYETEWESLIPDLTNWPQDQFYCYRKDERSGLNLPEQLPRKKPALIQKPRPTFTAANLTHVLVFESGGPFFKIAKKISLAMAETRLQRPFHLLEYLIKFILFKCQDCGDCTLSKLGFICPQSSCAKYLLNGPCGGSRDGWCEIYPGRRKCLYVRAYQRLAPWKKEEQFKTGFVPPRNWKLADSSSWINFFSGKDNSGGCSKE</sequence>
<dbReference type="GO" id="GO:0035999">
    <property type="term" value="P:tetrahydrofolate interconversion"/>
    <property type="evidence" value="ECO:0007669"/>
    <property type="project" value="UniProtKB-UniPathway"/>
</dbReference>
<dbReference type="InterPro" id="IPR003171">
    <property type="entry name" value="Mehydrof_redctse-like"/>
</dbReference>
<evidence type="ECO:0000256" key="8">
    <source>
        <dbReference type="ARBA" id="ARBA00048628"/>
    </source>
</evidence>
<evidence type="ECO:0000313" key="12">
    <source>
        <dbReference type="Proteomes" id="UP000614424"/>
    </source>
</evidence>
<keyword evidence="4 9" id="KW-0285">Flavoprotein</keyword>
<evidence type="ECO:0000313" key="11">
    <source>
        <dbReference type="EMBL" id="MBC8316888.1"/>
    </source>
</evidence>
<dbReference type="GO" id="GO:0071949">
    <property type="term" value="F:FAD binding"/>
    <property type="evidence" value="ECO:0007669"/>
    <property type="project" value="TreeGrafter"/>
</dbReference>
<evidence type="ECO:0000256" key="3">
    <source>
        <dbReference type="ARBA" id="ARBA00006743"/>
    </source>
</evidence>
<evidence type="ECO:0000259" key="10">
    <source>
        <dbReference type="Pfam" id="PF12225"/>
    </source>
</evidence>
<dbReference type="GO" id="GO:0009086">
    <property type="term" value="P:methionine biosynthetic process"/>
    <property type="evidence" value="ECO:0007669"/>
    <property type="project" value="TreeGrafter"/>
</dbReference>
<evidence type="ECO:0000256" key="9">
    <source>
        <dbReference type="RuleBase" id="RU003862"/>
    </source>
</evidence>
<dbReference type="EMBL" id="JACNJZ010000059">
    <property type="protein sequence ID" value="MBC8316888.1"/>
    <property type="molecule type" value="Genomic_DNA"/>
</dbReference>
<gene>
    <name evidence="11" type="ORF">H8E41_03215</name>
</gene>
<dbReference type="Pfam" id="PF02219">
    <property type="entry name" value="MTHFR"/>
    <property type="match status" value="1"/>
</dbReference>
<dbReference type="GO" id="GO:0005829">
    <property type="term" value="C:cytosol"/>
    <property type="evidence" value="ECO:0007669"/>
    <property type="project" value="TreeGrafter"/>
</dbReference>
<evidence type="ECO:0000256" key="4">
    <source>
        <dbReference type="ARBA" id="ARBA00022630"/>
    </source>
</evidence>
<comment type="caution">
    <text evidence="11">The sequence shown here is derived from an EMBL/GenBank/DDBJ whole genome shotgun (WGS) entry which is preliminary data.</text>
</comment>
<keyword evidence="5 9" id="KW-0274">FAD</keyword>
<accession>A0A8J6NDT2</accession>
<comment type="pathway">
    <text evidence="2 9">One-carbon metabolism; tetrahydrofolate interconversion.</text>
</comment>
<proteinExistence type="inferred from homology"/>
<dbReference type="Pfam" id="PF12225">
    <property type="entry name" value="DUF5981"/>
    <property type="match status" value="1"/>
</dbReference>
<name>A0A8J6NDT2_9BACT</name>
<comment type="cofactor">
    <cofactor evidence="1 9">
        <name>FAD</name>
        <dbReference type="ChEBI" id="CHEBI:57692"/>
    </cofactor>
</comment>
<dbReference type="InterPro" id="IPR022026">
    <property type="entry name" value="DUF5981"/>
</dbReference>
<protein>
    <recommendedName>
        <fullName evidence="9">Methylenetetrahydrofolate reductase</fullName>
    </recommendedName>
</protein>
<dbReference type="PANTHER" id="PTHR45754:SF3">
    <property type="entry name" value="METHYLENETETRAHYDROFOLATE REDUCTASE (NADPH)"/>
    <property type="match status" value="1"/>
</dbReference>
<dbReference type="Gene3D" id="3.20.20.220">
    <property type="match status" value="1"/>
</dbReference>
<reference evidence="11 12" key="1">
    <citation type="submission" date="2020-08" db="EMBL/GenBank/DDBJ databases">
        <title>Bridging the membrane lipid divide: bacteria of the FCB group superphylum have the potential to synthesize archaeal ether lipids.</title>
        <authorList>
            <person name="Villanueva L."/>
            <person name="Von Meijenfeldt F.A.B."/>
            <person name="Westbye A.B."/>
            <person name="Yadav S."/>
            <person name="Hopmans E.C."/>
            <person name="Dutilh B.E."/>
            <person name="Sinninghe Damste J.S."/>
        </authorList>
    </citation>
    <scope>NUCLEOTIDE SEQUENCE [LARGE SCALE GENOMIC DNA]</scope>
    <source>
        <strain evidence="11">NIOZ-UU47</strain>
    </source>
</reference>
<evidence type="ECO:0000256" key="6">
    <source>
        <dbReference type="ARBA" id="ARBA00023002"/>
    </source>
</evidence>
<organism evidence="11 12">
    <name type="scientific">Candidatus Desulfobia pelagia</name>
    <dbReference type="NCBI Taxonomy" id="2841692"/>
    <lineage>
        <taxon>Bacteria</taxon>
        <taxon>Pseudomonadati</taxon>
        <taxon>Thermodesulfobacteriota</taxon>
        <taxon>Desulfobulbia</taxon>
        <taxon>Desulfobulbales</taxon>
        <taxon>Desulfobulbaceae</taxon>
        <taxon>Candidatus Desulfobia</taxon>
    </lineage>
</organism>